<dbReference type="Proteomes" id="UP000064183">
    <property type="component" value="Chromosome"/>
</dbReference>
<gene>
    <name evidence="1" type="ORF">WQO_00295</name>
</gene>
<reference evidence="1 2" key="1">
    <citation type="journal article" date="2012" name="J. Bacteriol.">
        <title>Draft genome sequence of Streptomyces globisporus C-1027, which produces an antitumor antibiotic consisting of a nine-membered enediyne with a chromoprotein.</title>
        <authorList>
            <person name="Wang L."/>
            <person name="Wang S."/>
            <person name="He Q."/>
            <person name="Yu T."/>
            <person name="Li Q."/>
            <person name="Hong B."/>
        </authorList>
    </citation>
    <scope>NUCLEOTIDE SEQUENCE [LARGE SCALE GENOMIC DNA]</scope>
    <source>
        <strain evidence="1 2">C-1027</strain>
    </source>
</reference>
<dbReference type="AlphaFoldDB" id="A0A0U3LTS0"/>
<evidence type="ECO:0000313" key="1">
    <source>
        <dbReference type="EMBL" id="ALU91946.1"/>
    </source>
</evidence>
<dbReference type="KEGG" id="sgb:WQO_00295"/>
<sequence length="82" mass="8897">MHRIEASQICTACSGRSTSHYPETVVVQAYEPGGRTVETVSLHGGYGYGVLTIPAPYFHETATTKAGRRRITGFYTTGTLDD</sequence>
<organism evidence="1 2">
    <name type="scientific">Streptomyces globisporus C-1027</name>
    <dbReference type="NCBI Taxonomy" id="1172567"/>
    <lineage>
        <taxon>Bacteria</taxon>
        <taxon>Bacillati</taxon>
        <taxon>Actinomycetota</taxon>
        <taxon>Actinomycetes</taxon>
        <taxon>Kitasatosporales</taxon>
        <taxon>Streptomycetaceae</taxon>
        <taxon>Streptomyces</taxon>
    </lineage>
</organism>
<protein>
    <submittedName>
        <fullName evidence="1">Uncharacterized protein</fullName>
    </submittedName>
</protein>
<evidence type="ECO:0000313" key="2">
    <source>
        <dbReference type="Proteomes" id="UP000064183"/>
    </source>
</evidence>
<proteinExistence type="predicted"/>
<name>A0A0U3LTS0_STRGL</name>
<dbReference type="EMBL" id="CP013738">
    <property type="protein sequence ID" value="ALU91946.1"/>
    <property type="molecule type" value="Genomic_DNA"/>
</dbReference>
<dbReference type="GeneID" id="27780721"/>
<accession>A0A0U3LTS0</accession>
<dbReference type="RefSeq" id="WP_010063841.1">
    <property type="nucleotide sequence ID" value="NZ_CP013738.1"/>
</dbReference>